<reference evidence="7 8" key="1">
    <citation type="submission" date="2020-01" db="EMBL/GenBank/DDBJ databases">
        <title>Whole genome sequence of Heliobacterium gestii DSM 11169.</title>
        <authorList>
            <person name="Kyndt J.A."/>
            <person name="Meyer T.E."/>
        </authorList>
    </citation>
    <scope>NUCLEOTIDE SEQUENCE [LARGE SCALE GENOMIC DNA]</scope>
    <source>
        <strain evidence="7 8">DSM 11169</strain>
    </source>
</reference>
<dbReference type="Gene3D" id="3.40.50.300">
    <property type="entry name" value="P-loop containing nucleotide triphosphate hydrolases"/>
    <property type="match status" value="2"/>
</dbReference>
<proteinExistence type="inferred from homology"/>
<dbReference type="PANTHER" id="PTHR32114:SF2">
    <property type="entry name" value="ABC TRANSPORTER ABCH.3"/>
    <property type="match status" value="1"/>
</dbReference>
<comment type="caution">
    <text evidence="7">The sequence shown here is derived from an EMBL/GenBank/DDBJ whole genome shotgun (WGS) entry which is preliminary data.</text>
</comment>
<evidence type="ECO:0000256" key="2">
    <source>
        <dbReference type="ARBA" id="ARBA00011322"/>
    </source>
</evidence>
<feature type="domain" description="Rad50/SbcC-type AAA" evidence="6">
    <location>
        <begin position="5"/>
        <end position="197"/>
    </location>
</feature>
<dbReference type="InterPro" id="IPR027417">
    <property type="entry name" value="P-loop_NTPase"/>
</dbReference>
<evidence type="ECO:0000313" key="7">
    <source>
        <dbReference type="EMBL" id="MZP42928.1"/>
    </source>
</evidence>
<comment type="similarity">
    <text evidence="1">Belongs to the SMC family. SbcC subfamily.</text>
</comment>
<name>A0A845L9P1_HELGE</name>
<organism evidence="7 8">
    <name type="scientific">Heliomicrobium gestii</name>
    <name type="common">Heliobacterium gestii</name>
    <dbReference type="NCBI Taxonomy" id="2699"/>
    <lineage>
        <taxon>Bacteria</taxon>
        <taxon>Bacillati</taxon>
        <taxon>Bacillota</taxon>
        <taxon>Clostridia</taxon>
        <taxon>Eubacteriales</taxon>
        <taxon>Heliobacteriaceae</taxon>
        <taxon>Heliomicrobium</taxon>
    </lineage>
</organism>
<dbReference type="Pfam" id="PF13476">
    <property type="entry name" value="AAA_23"/>
    <property type="match status" value="1"/>
</dbReference>
<accession>A0A845L9P1</accession>
<dbReference type="Proteomes" id="UP000471031">
    <property type="component" value="Unassembled WGS sequence"/>
</dbReference>
<feature type="coiled-coil region" evidence="4">
    <location>
        <begin position="856"/>
        <end position="1001"/>
    </location>
</feature>
<dbReference type="OrthoDB" id="9795626at2"/>
<feature type="region of interest" description="Disordered" evidence="5">
    <location>
        <begin position="1064"/>
        <end position="1085"/>
    </location>
</feature>
<dbReference type="SUPFAM" id="SSF52540">
    <property type="entry name" value="P-loop containing nucleoside triphosphate hydrolases"/>
    <property type="match status" value="1"/>
</dbReference>
<feature type="region of interest" description="Disordered" evidence="5">
    <location>
        <begin position="458"/>
        <end position="477"/>
    </location>
</feature>
<dbReference type="EMBL" id="WXEX01000005">
    <property type="protein sequence ID" value="MZP42928.1"/>
    <property type="molecule type" value="Genomic_DNA"/>
</dbReference>
<evidence type="ECO:0000259" key="6">
    <source>
        <dbReference type="Pfam" id="PF13476"/>
    </source>
</evidence>
<evidence type="ECO:0000313" key="8">
    <source>
        <dbReference type="Proteomes" id="UP000471031"/>
    </source>
</evidence>
<keyword evidence="8" id="KW-1185">Reference proteome</keyword>
<dbReference type="GO" id="GO:0016887">
    <property type="term" value="F:ATP hydrolysis activity"/>
    <property type="evidence" value="ECO:0007669"/>
    <property type="project" value="InterPro"/>
</dbReference>
<evidence type="ECO:0000256" key="5">
    <source>
        <dbReference type="SAM" id="MobiDB-lite"/>
    </source>
</evidence>
<evidence type="ECO:0000256" key="4">
    <source>
        <dbReference type="SAM" id="Coils"/>
    </source>
</evidence>
<feature type="coiled-coil region" evidence="4">
    <location>
        <begin position="252"/>
        <end position="340"/>
    </location>
</feature>
<comment type="subunit">
    <text evidence="2">Heterodimer of SbcC and SbcD.</text>
</comment>
<feature type="coiled-coil region" evidence="4">
    <location>
        <begin position="771"/>
        <end position="826"/>
    </location>
</feature>
<sequence>MRPIQLTIAGLHSFRKKQEIHFEQLIDAGVFGIFGKTGSGKSTILDAITLALYGEVVRAKNGTQGILNHGEKSLEVSFLFELGAGGERTRYRVERRYVRNDDISVNNKVSRLVRIDPTGAETVLEDRSRDMTRTIEKLLGMTCRDFTRAVVLPQGKFAEFLSLTGKERRDMLQRLFNLEKYGKELNERVALRLSSVARDKSNVERELAGLGDASDEAVRRAEGAAAAAKAGEEKARAMLKTARAGFEEAQEVDKLQKQRGGKEAEINAHTQKASQCQEALRALERAEQAERVFPLVQREATAAAAEQAAALQKQAAEVEAQSLRQQLILCERQAQQAEAARDEQEPLLMQRGAQLEEAQKLEVEIDTYRGEWRRIAADLKKSRDVATTAEGLIDERSTERDRLKTALAASERELAGNLVDSAYRAQVAEGMHKGAEFLREATVFDRANGQFLERQQSLERARRQQEQKGERAQDLTRRRQACEAREKEQVAQVPFSEEELSRLEVGLMEQRGLLARLADMEKQRADHRCAAGRIGEAMADCQGRLQRLEADCARLEGERQKQKDAYQERLLQDRAAMAALLASDLHPGDPCPVCGSLEHPCVNARGAKPSAGHSAEEEKVSFEQAMEKLERALRQGTGELEQARLEKSNLQTRQEMLEQELNRLAAAIGEVGQESRRKWTGAEALGWPALFPLHLPTELHRPTEQTGRSALEKQIPIEKAASIEGVPIADAPIGDAPVEKEVPTERENPVLRFEQWLGGAEREWAKQKAAWQRWRDELEQIRLELRQLGDQVTQAQAEHDASIQLAQVAEGESMQAKAALDEAQARWDEAQAAFRQALEPLGLAAVTPLTDGAEQVKALEEGLRRKDRRCDELRRQIQACQAEILCCEEDLAKAQQQNQAAQGDVIRLTAQLEAIEGQARIRADRLQAITQGTPALLLIEKNTAQLDQLRSDARKARETWQQVQARCQQAQDERTRRESAWEAARQALDECRREREAALRKEEFVSVEEVRDARLEPGEMAEKKRWVADYQDREKGLSAEFAQIESQLAGRQVSPEALAEKERTLAEATEQSDRATRERGAADQALKELQGKQQRWQALHRQGEELRRQEGLLGQLKSLFAGNVFVDFLAQEQVEFVAQQASEQLKRMTRNRYALEHVSDGGFVIRDDANGGVKRPVTSLSGGETFQASLALALALSAQIQLKGMYPLEFFFLDEGFGSLDADAIDVVMGTLERLQLGNRSIGVISHVQELQQRLSRRLVVDQGDMEGSRVRLEIG</sequence>
<dbReference type="AlphaFoldDB" id="A0A845L9P1"/>
<protein>
    <recommendedName>
        <fullName evidence="3">Nuclease SbcCD subunit C</fullName>
    </recommendedName>
</protein>
<feature type="coiled-coil region" evidence="4">
    <location>
        <begin position="612"/>
        <end position="667"/>
    </location>
</feature>
<dbReference type="PANTHER" id="PTHR32114">
    <property type="entry name" value="ABC TRANSPORTER ABCH.3"/>
    <property type="match status" value="1"/>
</dbReference>
<gene>
    <name evidence="7" type="ORF">GTO89_07745</name>
</gene>
<dbReference type="InterPro" id="IPR038729">
    <property type="entry name" value="Rad50/SbcC_AAA"/>
</dbReference>
<dbReference type="GO" id="GO:0006302">
    <property type="term" value="P:double-strand break repair"/>
    <property type="evidence" value="ECO:0007669"/>
    <property type="project" value="InterPro"/>
</dbReference>
<dbReference type="Pfam" id="PF13558">
    <property type="entry name" value="SbcC_Walker_B"/>
    <property type="match status" value="1"/>
</dbReference>
<evidence type="ECO:0000256" key="1">
    <source>
        <dbReference type="ARBA" id="ARBA00006930"/>
    </source>
</evidence>
<evidence type="ECO:0000256" key="3">
    <source>
        <dbReference type="ARBA" id="ARBA00013368"/>
    </source>
</evidence>
<dbReference type="RefSeq" id="WP_161261496.1">
    <property type="nucleotide sequence ID" value="NZ_JAFBDC010000004.1"/>
</dbReference>
<keyword evidence="4" id="KW-0175">Coiled coil</keyword>
<feature type="coiled-coil region" evidence="4">
    <location>
        <begin position="538"/>
        <end position="565"/>
    </location>
</feature>